<dbReference type="InterPro" id="IPR024079">
    <property type="entry name" value="MetalloPept_cat_dom_sf"/>
</dbReference>
<gene>
    <name evidence="2" type="ORF">L3H44_08255</name>
</gene>
<evidence type="ECO:0000313" key="2">
    <source>
        <dbReference type="EMBL" id="MCF6774395.1"/>
    </source>
</evidence>
<keyword evidence="3" id="KW-1185">Reference proteome</keyword>
<feature type="compositionally biased region" description="Polar residues" evidence="1">
    <location>
        <begin position="45"/>
        <end position="62"/>
    </location>
</feature>
<evidence type="ECO:0000313" key="3">
    <source>
        <dbReference type="Proteomes" id="UP001200604"/>
    </source>
</evidence>
<dbReference type="Proteomes" id="UP001200604">
    <property type="component" value="Unassembled WGS sequence"/>
</dbReference>
<dbReference type="GeneID" id="92726604"/>
<comment type="caution">
    <text evidence="2">The sequence shown here is derived from an EMBL/GenBank/DDBJ whole genome shotgun (WGS) entry which is preliminary data.</text>
</comment>
<dbReference type="RefSeq" id="WP_160296124.1">
    <property type="nucleotide sequence ID" value="NZ_JAFFSY010000002.1"/>
</dbReference>
<organism evidence="2 3">
    <name type="scientific">Corynebacterium parakroppenstedtii</name>
    <dbReference type="NCBI Taxonomy" id="2828363"/>
    <lineage>
        <taxon>Bacteria</taxon>
        <taxon>Bacillati</taxon>
        <taxon>Actinomycetota</taxon>
        <taxon>Actinomycetes</taxon>
        <taxon>Mycobacteriales</taxon>
        <taxon>Corynebacteriaceae</taxon>
        <taxon>Corynebacterium</taxon>
    </lineage>
</organism>
<feature type="region of interest" description="Disordered" evidence="1">
    <location>
        <begin position="219"/>
        <end position="238"/>
    </location>
</feature>
<evidence type="ECO:0000256" key="1">
    <source>
        <dbReference type="SAM" id="MobiDB-lite"/>
    </source>
</evidence>
<dbReference type="EMBL" id="JAKJKU010000003">
    <property type="protein sequence ID" value="MCF6774395.1"/>
    <property type="molecule type" value="Genomic_DNA"/>
</dbReference>
<accession>A0ABS9HMX1</accession>
<name>A0ABS9HMX1_9CORY</name>
<sequence length="238" mass="25858">MPHAHVSQNTQVSGTRTDLHRNHRRFATAVMSMAASAALLVAPGTSPSAHANEQNGQNNSAEQCEEAHQAVEQGQPLPKLELFRKGHGAVHDGKVVIFDDSARYSDEIKAAASSWTKATNGAITFDVVDKETTNSVRVFDVKRDDATWVGWTRHDPYRVLLNADYLDGMSQSARQGTIAHEFGHLVGLKHGCPGDLMHAISDYQQPPAPQATDIQAALQDDNDTTAVTTTRSFPDYSA</sequence>
<dbReference type="Gene3D" id="3.40.390.10">
    <property type="entry name" value="Collagenase (Catalytic Domain)"/>
    <property type="match status" value="1"/>
</dbReference>
<dbReference type="SUPFAM" id="SSF55486">
    <property type="entry name" value="Metalloproteases ('zincins'), catalytic domain"/>
    <property type="match status" value="1"/>
</dbReference>
<feature type="region of interest" description="Disordered" evidence="1">
    <location>
        <begin position="44"/>
        <end position="73"/>
    </location>
</feature>
<feature type="region of interest" description="Disordered" evidence="1">
    <location>
        <begin position="1"/>
        <end position="20"/>
    </location>
</feature>
<proteinExistence type="predicted"/>
<reference evidence="2 3" key="1">
    <citation type="submission" date="2022-01" db="EMBL/GenBank/DDBJ databases">
        <title>Identification and Characterization of Corynebacterium sp.</title>
        <authorList>
            <person name="Luo Q."/>
            <person name="Qu P."/>
            <person name="Chen Q."/>
        </authorList>
    </citation>
    <scope>NUCLEOTIDE SEQUENCE [LARGE SCALE GENOMIC DNA]</scope>
    <source>
        <strain evidence="2 3">MC-12</strain>
    </source>
</reference>
<evidence type="ECO:0008006" key="4">
    <source>
        <dbReference type="Google" id="ProtNLM"/>
    </source>
</evidence>
<protein>
    <recommendedName>
        <fullName evidence="4">Peptidase M43 pregnancy-associated plasma-A domain-containing protein</fullName>
    </recommendedName>
</protein>
<feature type="compositionally biased region" description="Polar residues" evidence="1">
    <location>
        <begin position="1"/>
        <end position="16"/>
    </location>
</feature>